<feature type="transmembrane region" description="Helical" evidence="8">
    <location>
        <begin position="424"/>
        <end position="447"/>
    </location>
</feature>
<dbReference type="GO" id="GO:0038023">
    <property type="term" value="F:signaling receptor activity"/>
    <property type="evidence" value="ECO:0007669"/>
    <property type="project" value="TreeGrafter"/>
</dbReference>
<dbReference type="AlphaFoldDB" id="A0A284QL71"/>
<dbReference type="GO" id="GO:0006882">
    <property type="term" value="P:intracellular zinc ion homeostasis"/>
    <property type="evidence" value="ECO:0007669"/>
    <property type="project" value="TreeGrafter"/>
</dbReference>
<dbReference type="OrthoDB" id="2798624at2759"/>
<evidence type="ECO:0000256" key="5">
    <source>
        <dbReference type="PIRSR" id="PIRSR604254-1"/>
    </source>
</evidence>
<dbReference type="PANTHER" id="PTHR20855">
    <property type="entry name" value="ADIPOR/PROGESTIN RECEPTOR-RELATED"/>
    <property type="match status" value="1"/>
</dbReference>
<feature type="transmembrane region" description="Helical" evidence="8">
    <location>
        <begin position="333"/>
        <end position="353"/>
    </location>
</feature>
<dbReference type="InterPro" id="IPR004254">
    <property type="entry name" value="AdipoR/HlyIII-related"/>
</dbReference>
<evidence type="ECO:0000313" key="10">
    <source>
        <dbReference type="Proteomes" id="UP000219338"/>
    </source>
</evidence>
<evidence type="ECO:0000256" key="8">
    <source>
        <dbReference type="SAM" id="Phobius"/>
    </source>
</evidence>
<dbReference type="GO" id="GO:0016020">
    <property type="term" value="C:membrane"/>
    <property type="evidence" value="ECO:0007669"/>
    <property type="project" value="UniProtKB-SubCell"/>
</dbReference>
<dbReference type="Pfam" id="PF03006">
    <property type="entry name" value="HlyIII"/>
    <property type="match status" value="1"/>
</dbReference>
<feature type="transmembrane region" description="Helical" evidence="8">
    <location>
        <begin position="459"/>
        <end position="477"/>
    </location>
</feature>
<keyword evidence="5" id="KW-0862">Zinc</keyword>
<feature type="region of interest" description="Disordered" evidence="7">
    <location>
        <begin position="965"/>
        <end position="1027"/>
    </location>
</feature>
<keyword evidence="3 8" id="KW-1133">Transmembrane helix</keyword>
<feature type="compositionally biased region" description="Low complexity" evidence="7">
    <location>
        <begin position="826"/>
        <end position="842"/>
    </location>
</feature>
<comment type="subcellular location">
    <subcellularLocation>
        <location evidence="1">Membrane</location>
        <topology evidence="1">Multi-pass membrane protein</topology>
    </subcellularLocation>
</comment>
<feature type="compositionally biased region" description="Polar residues" evidence="7">
    <location>
        <begin position="976"/>
        <end position="996"/>
    </location>
</feature>
<evidence type="ECO:0000256" key="4">
    <source>
        <dbReference type="ARBA" id="ARBA00023136"/>
    </source>
</evidence>
<dbReference type="EMBL" id="FUEG01000001">
    <property type="protein sequence ID" value="SJK97211.1"/>
    <property type="molecule type" value="Genomic_DNA"/>
</dbReference>
<feature type="region of interest" description="Disordered" evidence="7">
    <location>
        <begin position="1041"/>
        <end position="1085"/>
    </location>
</feature>
<dbReference type="PANTHER" id="PTHR20855:SF97">
    <property type="entry name" value="ADIPOR-LIKE RECEPTOR IZH3-RELATED"/>
    <property type="match status" value="1"/>
</dbReference>
<keyword evidence="5" id="KW-0479">Metal-binding</keyword>
<feature type="coiled-coil region" evidence="6">
    <location>
        <begin position="570"/>
        <end position="597"/>
    </location>
</feature>
<evidence type="ECO:0000256" key="3">
    <source>
        <dbReference type="ARBA" id="ARBA00022989"/>
    </source>
</evidence>
<evidence type="ECO:0000313" key="9">
    <source>
        <dbReference type="EMBL" id="SJK97211.1"/>
    </source>
</evidence>
<accession>A0A284QL71</accession>
<sequence>MESTTDDKQLRRRRMSTSYAGLSPTCRPLPYSLEALDLSPNSPTQAMASLRFLVLSYLAELETRLSQLESPDFEAWKVKGEVAMEDANQWVSSTLELLDSIRADVSFHLPDIHALSVDSLTSHFPDVPSIRSHLPDMSDMHVHLPDFSLSDMRAKLEDIRARFHDIDFDRPINYLPTLLEHLHDLTLRLSSKELPSGFDIGLAALSSRLTDFLDSILSSDLVPSVPHMKDGEDLMGRAAMEVVEVARAIKHSFDGVHLIQYSDLPCKWRNNPFVTRGYRFIPIERWPLLILSLFAFHNETLNIHTHLIPFLLWLISSIPFFSTEIIDTPERCFMAFALLCLFCSSVWHVMAGCAHHGSMEFCARVDYVGIGWLISASVGTVVWYGFQCHPELGQIFLSLCAITGLAGNVFPFMDWFNRYENRGWRIAFFLSLAFSSLAPLAALAVLHSPRQMMDFISPVVPSLVSYVAGLVFYATHVPERFLTEKWRQRLDAVGGGRSDTFIINSPIQAVDGVTRSFSLNNVGEPARPSALDSFIPSTPFDTSFLASESPAPFSPTNPQTKSPIPTSQKLTAVNRRILELESEIARLSSENVHVKAANNALKFDTELLAEQLGFLENAERPLSSDVRLITKEALNMLKNEAIKCAEMEKLVKSLIDLGLQTEEPVFPRVYKAVMAGEPHDEAVVEAIRDAASKPTSPWSSIIPAVIGPRTNDQYISALNMTLQCRRENRELQAVKKFWKGVAKEDEANADLITPSVSMLSAVHVPLSQDRQHAVDNLLTKLRDGTIPVRSQVVRQATVPLEPNLSNATANESGVFASLPSLHPEPSTSSDISVSQSSSSGPSLAPLASQKFKEELIASHSSERFSIGSITTSYKQVRPVLASRDLNRPGAPAGKPSEKVLGKRKVTEIVQHAPTDAIFEPACSNDVTEPTSKLQYTLPDFPHDFSSGSSELDVFSSCAPARANPVNDGGNLGGTMSRDTTPDTTLINIANSSSSTRGEADTTFVEDTNNDSATETKYPTTPSPKKSLLPVLKKAPRRLSVTFATKPQSPARPSSPSSLRKPTISSMRKTVPPVSKPISGHMKPTSPLRIKKKVNRAALVPPVPPVVKGGRLKTSMKRLSRMVAGS</sequence>
<keyword evidence="4 8" id="KW-0472">Membrane</keyword>
<keyword evidence="10" id="KW-1185">Reference proteome</keyword>
<feature type="region of interest" description="Disordered" evidence="7">
    <location>
        <begin position="546"/>
        <end position="565"/>
    </location>
</feature>
<feature type="region of interest" description="Disordered" evidence="7">
    <location>
        <begin position="816"/>
        <end position="844"/>
    </location>
</feature>
<feature type="compositionally biased region" description="Low complexity" evidence="7">
    <location>
        <begin position="1045"/>
        <end position="1061"/>
    </location>
</feature>
<evidence type="ECO:0000256" key="6">
    <source>
        <dbReference type="SAM" id="Coils"/>
    </source>
</evidence>
<protein>
    <submittedName>
        <fullName evidence="9">Uncharacterized protein</fullName>
    </submittedName>
</protein>
<evidence type="ECO:0000256" key="2">
    <source>
        <dbReference type="ARBA" id="ARBA00022692"/>
    </source>
</evidence>
<keyword evidence="6" id="KW-0175">Coiled coil</keyword>
<evidence type="ECO:0000256" key="7">
    <source>
        <dbReference type="SAM" id="MobiDB-lite"/>
    </source>
</evidence>
<keyword evidence="2 8" id="KW-0812">Transmembrane</keyword>
<feature type="transmembrane region" description="Helical" evidence="8">
    <location>
        <begin position="392"/>
        <end position="412"/>
    </location>
</feature>
<organism evidence="9 10">
    <name type="scientific">Armillaria ostoyae</name>
    <name type="common">Armillaria root rot fungus</name>
    <dbReference type="NCBI Taxonomy" id="47428"/>
    <lineage>
        <taxon>Eukaryota</taxon>
        <taxon>Fungi</taxon>
        <taxon>Dikarya</taxon>
        <taxon>Basidiomycota</taxon>
        <taxon>Agaricomycotina</taxon>
        <taxon>Agaricomycetes</taxon>
        <taxon>Agaricomycetidae</taxon>
        <taxon>Agaricales</taxon>
        <taxon>Marasmiineae</taxon>
        <taxon>Physalacriaceae</taxon>
        <taxon>Armillaria</taxon>
    </lineage>
</organism>
<reference evidence="10" key="1">
    <citation type="journal article" date="2017" name="Nat. Ecol. Evol.">
        <title>Genome expansion and lineage-specific genetic innovations in the forest pathogenic fungi Armillaria.</title>
        <authorList>
            <person name="Sipos G."/>
            <person name="Prasanna A.N."/>
            <person name="Walter M.C."/>
            <person name="O'Connor E."/>
            <person name="Balint B."/>
            <person name="Krizsan K."/>
            <person name="Kiss B."/>
            <person name="Hess J."/>
            <person name="Varga T."/>
            <person name="Slot J."/>
            <person name="Riley R."/>
            <person name="Boka B."/>
            <person name="Rigling D."/>
            <person name="Barry K."/>
            <person name="Lee J."/>
            <person name="Mihaltcheva S."/>
            <person name="LaButti K."/>
            <person name="Lipzen A."/>
            <person name="Waldron R."/>
            <person name="Moloney N.M."/>
            <person name="Sperisen C."/>
            <person name="Kredics L."/>
            <person name="Vagvoelgyi C."/>
            <person name="Patrignani A."/>
            <person name="Fitzpatrick D."/>
            <person name="Nagy I."/>
            <person name="Doyle S."/>
            <person name="Anderson J.B."/>
            <person name="Grigoriev I.V."/>
            <person name="Gueldener U."/>
            <person name="Muensterkoetter M."/>
            <person name="Nagy L.G."/>
        </authorList>
    </citation>
    <scope>NUCLEOTIDE SEQUENCE [LARGE SCALE GENOMIC DNA]</scope>
    <source>
        <strain evidence="10">C18/9</strain>
    </source>
</reference>
<feature type="binding site" evidence="5">
    <location>
        <position position="348"/>
    </location>
    <ligand>
        <name>Zn(2+)</name>
        <dbReference type="ChEBI" id="CHEBI:29105"/>
    </ligand>
</feature>
<gene>
    <name evidence="9" type="ORF">ARMOST_00462</name>
</gene>
<feature type="transmembrane region" description="Helical" evidence="8">
    <location>
        <begin position="365"/>
        <end position="386"/>
    </location>
</feature>
<dbReference type="STRING" id="47428.A0A284QL71"/>
<feature type="compositionally biased region" description="Polar residues" evidence="7">
    <location>
        <begin position="554"/>
        <end position="565"/>
    </location>
</feature>
<proteinExistence type="predicted"/>
<dbReference type="Proteomes" id="UP000219338">
    <property type="component" value="Unassembled WGS sequence"/>
</dbReference>
<name>A0A284QL71_ARMOS</name>
<feature type="compositionally biased region" description="Polar residues" evidence="7">
    <location>
        <begin position="1004"/>
        <end position="1019"/>
    </location>
</feature>
<dbReference type="GO" id="GO:0046872">
    <property type="term" value="F:metal ion binding"/>
    <property type="evidence" value="ECO:0007669"/>
    <property type="project" value="UniProtKB-KW"/>
</dbReference>
<evidence type="ECO:0000256" key="1">
    <source>
        <dbReference type="ARBA" id="ARBA00004141"/>
    </source>
</evidence>